<evidence type="ECO:0000313" key="2">
    <source>
        <dbReference type="Proteomes" id="UP000248886"/>
    </source>
</evidence>
<proteinExistence type="predicted"/>
<gene>
    <name evidence="1" type="ORF">DN052_09620</name>
</gene>
<dbReference type="Proteomes" id="UP000248886">
    <property type="component" value="Unassembled WGS sequence"/>
</dbReference>
<reference evidence="1 2" key="1">
    <citation type="submission" date="2018-06" db="EMBL/GenBank/DDBJ databases">
        <title>Draft sequence of Acidithiobacillus ferrooxidans CCM 4253.</title>
        <authorList>
            <person name="Moya-Beltran A."/>
            <person name="Castro M."/>
            <person name="Covarrubias P.C."/>
            <person name="Issotta F."/>
            <person name="Janiczek O."/>
            <person name="Mandl M."/>
            <person name="Kucera J."/>
            <person name="Quatrini R."/>
        </authorList>
    </citation>
    <scope>NUCLEOTIDE SEQUENCE [LARGE SCALE GENOMIC DNA]</scope>
    <source>
        <strain evidence="1 2">CCM 4253</strain>
    </source>
</reference>
<sequence>MDRQHLCYYTKSSDNRLDFRDADWVLESRYRIDVPVVRNDEMRLQSLAQVLAALSLAHAERGKESRLISVRKASAGKREMSHEWLENDFTD</sequence>
<protein>
    <submittedName>
        <fullName evidence="1">BrnT family toxin</fullName>
    </submittedName>
</protein>
<comment type="caution">
    <text evidence="1">The sequence shown here is derived from an EMBL/GenBank/DDBJ whole genome shotgun (WGS) entry which is preliminary data.</text>
</comment>
<organism evidence="1 2">
    <name type="scientific">Acidithiobacillus ferrooxidans</name>
    <name type="common">Thiobacillus ferrooxidans</name>
    <dbReference type="NCBI Taxonomy" id="920"/>
    <lineage>
        <taxon>Bacteria</taxon>
        <taxon>Pseudomonadati</taxon>
        <taxon>Pseudomonadota</taxon>
        <taxon>Acidithiobacillia</taxon>
        <taxon>Acidithiobacillales</taxon>
        <taxon>Acidithiobacillaceae</taxon>
        <taxon>Acidithiobacillus</taxon>
    </lineage>
</organism>
<dbReference type="EMBL" id="QKQP01000005">
    <property type="protein sequence ID" value="PZD80688.1"/>
    <property type="molecule type" value="Genomic_DNA"/>
</dbReference>
<dbReference type="OrthoDB" id="9802417at2"/>
<accession>A0A2W1K1U8</accession>
<dbReference type="AlphaFoldDB" id="A0A2W1K1U8"/>
<evidence type="ECO:0000313" key="1">
    <source>
        <dbReference type="EMBL" id="PZD80688.1"/>
    </source>
</evidence>
<name>A0A2W1K1U8_ACIFR</name>